<protein>
    <submittedName>
        <fullName evidence="1">Uncharacterized protein</fullName>
    </submittedName>
</protein>
<sequence length="40" mass="4635">MYRLCSDEPKVNEDKILMQGKKHTPQNMINATNLHHSAIQ</sequence>
<name>A0A0E9WF57_ANGAN</name>
<dbReference type="AlphaFoldDB" id="A0A0E9WF57"/>
<reference evidence="1" key="2">
    <citation type="journal article" date="2015" name="Fish Shellfish Immunol.">
        <title>Early steps in the European eel (Anguilla anguilla)-Vibrio vulnificus interaction in the gills: Role of the RtxA13 toxin.</title>
        <authorList>
            <person name="Callol A."/>
            <person name="Pajuelo D."/>
            <person name="Ebbesson L."/>
            <person name="Teles M."/>
            <person name="MacKenzie S."/>
            <person name="Amaro C."/>
        </authorList>
    </citation>
    <scope>NUCLEOTIDE SEQUENCE</scope>
</reference>
<dbReference type="EMBL" id="GBXM01020454">
    <property type="protein sequence ID" value="JAH88123.1"/>
    <property type="molecule type" value="Transcribed_RNA"/>
</dbReference>
<accession>A0A0E9WF57</accession>
<evidence type="ECO:0000313" key="1">
    <source>
        <dbReference type="EMBL" id="JAH88123.1"/>
    </source>
</evidence>
<reference evidence="1" key="1">
    <citation type="submission" date="2014-11" db="EMBL/GenBank/DDBJ databases">
        <authorList>
            <person name="Amaro Gonzalez C."/>
        </authorList>
    </citation>
    <scope>NUCLEOTIDE SEQUENCE</scope>
</reference>
<organism evidence="1">
    <name type="scientific">Anguilla anguilla</name>
    <name type="common">European freshwater eel</name>
    <name type="synonym">Muraena anguilla</name>
    <dbReference type="NCBI Taxonomy" id="7936"/>
    <lineage>
        <taxon>Eukaryota</taxon>
        <taxon>Metazoa</taxon>
        <taxon>Chordata</taxon>
        <taxon>Craniata</taxon>
        <taxon>Vertebrata</taxon>
        <taxon>Euteleostomi</taxon>
        <taxon>Actinopterygii</taxon>
        <taxon>Neopterygii</taxon>
        <taxon>Teleostei</taxon>
        <taxon>Anguilliformes</taxon>
        <taxon>Anguillidae</taxon>
        <taxon>Anguilla</taxon>
    </lineage>
</organism>
<proteinExistence type="predicted"/>